<dbReference type="Proteomes" id="UP000562984">
    <property type="component" value="Unassembled WGS sequence"/>
</dbReference>
<comment type="caution">
    <text evidence="1">The sequence shown here is derived from an EMBL/GenBank/DDBJ whole genome shotgun (WGS) entry which is preliminary data.</text>
</comment>
<accession>A0A849ABE0</accession>
<keyword evidence="2" id="KW-1185">Reference proteome</keyword>
<evidence type="ECO:0000313" key="1">
    <source>
        <dbReference type="EMBL" id="NNG36458.1"/>
    </source>
</evidence>
<evidence type="ECO:0000313" key="2">
    <source>
        <dbReference type="Proteomes" id="UP000562984"/>
    </source>
</evidence>
<name>A0A849ABE0_9ACTN</name>
<gene>
    <name evidence="1" type="ORF">HKD39_12200</name>
</gene>
<proteinExistence type="predicted"/>
<dbReference type="EMBL" id="JABEND010000006">
    <property type="protein sequence ID" value="NNG36458.1"/>
    <property type="molecule type" value="Genomic_DNA"/>
</dbReference>
<organism evidence="1 2">
    <name type="scientific">Nakamurella aerolata</name>
    <dbReference type="NCBI Taxonomy" id="1656892"/>
    <lineage>
        <taxon>Bacteria</taxon>
        <taxon>Bacillati</taxon>
        <taxon>Actinomycetota</taxon>
        <taxon>Actinomycetes</taxon>
        <taxon>Nakamurellales</taxon>
        <taxon>Nakamurellaceae</taxon>
        <taxon>Nakamurella</taxon>
    </lineage>
</organism>
<reference evidence="1 2" key="1">
    <citation type="submission" date="2020-05" db="EMBL/GenBank/DDBJ databases">
        <title>Nakamurella sp. DB0629 isolated from air conditioner.</title>
        <authorList>
            <person name="Kim D.H."/>
            <person name="Kim D.-U."/>
        </authorList>
    </citation>
    <scope>NUCLEOTIDE SEQUENCE [LARGE SCALE GENOMIC DNA]</scope>
    <source>
        <strain evidence="1 2">DB0629</strain>
    </source>
</reference>
<dbReference type="RefSeq" id="WP_171200140.1">
    <property type="nucleotide sequence ID" value="NZ_JABEND010000006.1"/>
</dbReference>
<protein>
    <submittedName>
        <fullName evidence="1">Uncharacterized protein</fullName>
    </submittedName>
</protein>
<sequence>MANTADSSPSSTMVCASAMELPFMISTRCGAAEKVTLRPQFSIVIG</sequence>
<dbReference type="AlphaFoldDB" id="A0A849ABE0"/>